<accession>A0A411ML32</accession>
<dbReference type="Proteomes" id="UP000291130">
    <property type="component" value="Chromosome"/>
</dbReference>
<sequence length="126" mass="13798">MNVLTFGNWTGNLGMGLAERELQCVMAVACGLTSKEAAREFGVAKDTVDKRLLSASTKLGVIKRAQLVAEAMRRGLISPMILTLCAILVGHSFAGTDEFTRVRRPGERKLVELRIHRRAESTWAVA</sequence>
<dbReference type="EMBL" id="CP035952">
    <property type="protein sequence ID" value="QBF27481.1"/>
    <property type="molecule type" value="Genomic_DNA"/>
</dbReference>
<evidence type="ECO:0000259" key="1">
    <source>
        <dbReference type="SMART" id="SM00421"/>
    </source>
</evidence>
<reference evidence="2 3" key="1">
    <citation type="submission" date="2019-02" db="EMBL/GenBank/DDBJ databases">
        <title>Complete genome sequence of Pseudomonas sp. SNU WT1 isolated from rainbow trout.</title>
        <authorList>
            <person name="Oh W.T."/>
            <person name="Park S.C."/>
        </authorList>
    </citation>
    <scope>NUCLEOTIDE SEQUENCE [LARGE SCALE GENOMIC DNA]</scope>
    <source>
        <strain evidence="2 3">SNU WT1</strain>
    </source>
</reference>
<dbReference type="RefSeq" id="WP_130265338.1">
    <property type="nucleotide sequence ID" value="NZ_CP035952.1"/>
</dbReference>
<gene>
    <name evidence="2" type="ORF">EXN22_17985</name>
</gene>
<dbReference type="SMART" id="SM00421">
    <property type="entry name" value="HTH_LUXR"/>
    <property type="match status" value="1"/>
</dbReference>
<dbReference type="AlphaFoldDB" id="A0A411ML32"/>
<protein>
    <submittedName>
        <fullName evidence="2">Helix-turn-helix transcriptional regulator</fullName>
    </submittedName>
</protein>
<evidence type="ECO:0000313" key="2">
    <source>
        <dbReference type="EMBL" id="QBF27481.1"/>
    </source>
</evidence>
<dbReference type="OrthoDB" id="6896872at2"/>
<feature type="domain" description="HTH luxR-type" evidence="1">
    <location>
        <begin position="14"/>
        <end position="71"/>
    </location>
</feature>
<dbReference type="Gene3D" id="1.10.10.10">
    <property type="entry name" value="Winged helix-like DNA-binding domain superfamily/Winged helix DNA-binding domain"/>
    <property type="match status" value="1"/>
</dbReference>
<proteinExistence type="predicted"/>
<name>A0A411ML32_9PSED</name>
<evidence type="ECO:0000313" key="3">
    <source>
        <dbReference type="Proteomes" id="UP000291130"/>
    </source>
</evidence>
<keyword evidence="3" id="KW-1185">Reference proteome</keyword>
<dbReference type="GO" id="GO:0006355">
    <property type="term" value="P:regulation of DNA-templated transcription"/>
    <property type="evidence" value="ECO:0007669"/>
    <property type="project" value="InterPro"/>
</dbReference>
<dbReference type="KEGG" id="ptk:EXN22_17985"/>
<dbReference type="Pfam" id="PF00196">
    <property type="entry name" value="GerE"/>
    <property type="match status" value="1"/>
</dbReference>
<dbReference type="SUPFAM" id="SSF46894">
    <property type="entry name" value="C-terminal effector domain of the bipartite response regulators"/>
    <property type="match status" value="1"/>
</dbReference>
<dbReference type="InterPro" id="IPR036388">
    <property type="entry name" value="WH-like_DNA-bd_sf"/>
</dbReference>
<organism evidence="2 3">
    <name type="scientific">Pseudomonas tructae</name>
    <dbReference type="NCBI Taxonomy" id="2518644"/>
    <lineage>
        <taxon>Bacteria</taxon>
        <taxon>Pseudomonadati</taxon>
        <taxon>Pseudomonadota</taxon>
        <taxon>Gammaproteobacteria</taxon>
        <taxon>Pseudomonadales</taxon>
        <taxon>Pseudomonadaceae</taxon>
        <taxon>Pseudomonas</taxon>
    </lineage>
</organism>
<dbReference type="InterPro" id="IPR000792">
    <property type="entry name" value="Tscrpt_reg_LuxR_C"/>
</dbReference>
<dbReference type="GO" id="GO:0003677">
    <property type="term" value="F:DNA binding"/>
    <property type="evidence" value="ECO:0007669"/>
    <property type="project" value="InterPro"/>
</dbReference>
<dbReference type="InterPro" id="IPR016032">
    <property type="entry name" value="Sig_transdc_resp-reg_C-effctor"/>
</dbReference>